<evidence type="ECO:0000313" key="2">
    <source>
        <dbReference type="EMBL" id="KAA6408346.1"/>
    </source>
</evidence>
<gene>
    <name evidence="2" type="ORF">FRX48_08088</name>
</gene>
<dbReference type="EMBL" id="VXIT01000014">
    <property type="protein sequence ID" value="KAA6408346.1"/>
    <property type="molecule type" value="Genomic_DNA"/>
</dbReference>
<comment type="caution">
    <text evidence="2">The sequence shown here is derived from an EMBL/GenBank/DDBJ whole genome shotgun (WGS) entry which is preliminary data.</text>
</comment>
<sequence length="205" mass="21776">MRVLRTSILVALLQPIAVTMSSALPFTDSTIASRSTFCHNAPKTIAGSMLNVRSLLMASDGSVSETAILRRTASMQSAHVRRVNGDNAMVWCAGNSRTYIVIKLASMLAGESIPSTINIARGIISTYIRVVGDGPVTNGRYEMVGLGGVQVMARNADNHQLTWGVLSAALAAVLDYMRVFGNGAATFNIFDGTHMVGQGTVQVSR</sequence>
<reference evidence="2 3" key="1">
    <citation type="submission" date="2019-09" db="EMBL/GenBank/DDBJ databases">
        <title>The hologenome of the rock-dwelling lichen Lasallia pustulata.</title>
        <authorList>
            <person name="Greshake Tzovaras B."/>
            <person name="Segers F."/>
            <person name="Bicker A."/>
            <person name="Dal Grande F."/>
            <person name="Otte J."/>
            <person name="Hankeln T."/>
            <person name="Schmitt I."/>
            <person name="Ebersberger I."/>
        </authorList>
    </citation>
    <scope>NUCLEOTIDE SEQUENCE [LARGE SCALE GENOMIC DNA]</scope>
    <source>
        <strain evidence="2">A1-1</strain>
    </source>
</reference>
<organism evidence="2 3">
    <name type="scientific">Lasallia pustulata</name>
    <dbReference type="NCBI Taxonomy" id="136370"/>
    <lineage>
        <taxon>Eukaryota</taxon>
        <taxon>Fungi</taxon>
        <taxon>Dikarya</taxon>
        <taxon>Ascomycota</taxon>
        <taxon>Pezizomycotina</taxon>
        <taxon>Lecanoromycetes</taxon>
        <taxon>OSLEUM clade</taxon>
        <taxon>Umbilicariomycetidae</taxon>
        <taxon>Umbilicariales</taxon>
        <taxon>Umbilicariaceae</taxon>
        <taxon>Lasallia</taxon>
    </lineage>
</organism>
<evidence type="ECO:0000256" key="1">
    <source>
        <dbReference type="SAM" id="SignalP"/>
    </source>
</evidence>
<evidence type="ECO:0000313" key="3">
    <source>
        <dbReference type="Proteomes" id="UP000324767"/>
    </source>
</evidence>
<feature type="signal peptide" evidence="1">
    <location>
        <begin position="1"/>
        <end position="23"/>
    </location>
</feature>
<name>A0A5M8PHL8_9LECA</name>
<feature type="chain" id="PRO_5024445640" evidence="1">
    <location>
        <begin position="24"/>
        <end position="205"/>
    </location>
</feature>
<dbReference type="Proteomes" id="UP000324767">
    <property type="component" value="Unassembled WGS sequence"/>
</dbReference>
<dbReference type="AlphaFoldDB" id="A0A5M8PHL8"/>
<protein>
    <submittedName>
        <fullName evidence="2">Uncharacterized protein</fullName>
    </submittedName>
</protein>
<keyword evidence="1" id="KW-0732">Signal</keyword>
<accession>A0A5M8PHL8</accession>
<proteinExistence type="predicted"/>